<evidence type="ECO:0000313" key="4">
    <source>
        <dbReference type="Proteomes" id="UP000244224"/>
    </source>
</evidence>
<feature type="domain" description="Beta-lactamase-related" evidence="2">
    <location>
        <begin position="22"/>
        <end position="286"/>
    </location>
</feature>
<comment type="caution">
    <text evidence="3">The sequence shown here is derived from an EMBL/GenBank/DDBJ whole genome shotgun (WGS) entry which is preliminary data.</text>
</comment>
<evidence type="ECO:0000259" key="2">
    <source>
        <dbReference type="Pfam" id="PF00144"/>
    </source>
</evidence>
<reference evidence="3 4" key="1">
    <citation type="submission" date="2018-04" db="EMBL/GenBank/DDBJ databases">
        <title>Genomic Encyclopedia of Archaeal and Bacterial Type Strains, Phase II (KMG-II): from individual species to whole genera.</title>
        <authorList>
            <person name="Goeker M."/>
        </authorList>
    </citation>
    <scope>NUCLEOTIDE SEQUENCE [LARGE SCALE GENOMIC DNA]</scope>
    <source>
        <strain evidence="3 4">DSM 21823</strain>
    </source>
</reference>
<protein>
    <submittedName>
        <fullName evidence="3">Beta-lactamase</fullName>
    </submittedName>
</protein>
<name>A0A2T6AWF5_9RHOB</name>
<gene>
    <name evidence="3" type="ORF">C8N34_1105</name>
</gene>
<evidence type="ECO:0000256" key="1">
    <source>
        <dbReference type="ARBA" id="ARBA00022801"/>
    </source>
</evidence>
<evidence type="ECO:0000313" key="3">
    <source>
        <dbReference type="EMBL" id="PTX48145.1"/>
    </source>
</evidence>
<dbReference type="PANTHER" id="PTHR43283:SF11">
    <property type="entry name" value="BETA-LACTAMASE-RELATED DOMAIN-CONTAINING PROTEIN"/>
    <property type="match status" value="1"/>
</dbReference>
<keyword evidence="4" id="KW-1185">Reference proteome</keyword>
<dbReference type="RefSeq" id="WP_108129548.1">
    <property type="nucleotide sequence ID" value="NZ_QBKP01000010.1"/>
</dbReference>
<organism evidence="3 4">
    <name type="scientific">Gemmobacter caeni</name>
    <dbReference type="NCBI Taxonomy" id="589035"/>
    <lineage>
        <taxon>Bacteria</taxon>
        <taxon>Pseudomonadati</taxon>
        <taxon>Pseudomonadota</taxon>
        <taxon>Alphaproteobacteria</taxon>
        <taxon>Rhodobacterales</taxon>
        <taxon>Paracoccaceae</taxon>
        <taxon>Gemmobacter</taxon>
    </lineage>
</organism>
<dbReference type="GO" id="GO:0016787">
    <property type="term" value="F:hydrolase activity"/>
    <property type="evidence" value="ECO:0007669"/>
    <property type="project" value="UniProtKB-KW"/>
</dbReference>
<dbReference type="InterPro" id="IPR050789">
    <property type="entry name" value="Diverse_Enzym_Activities"/>
</dbReference>
<dbReference type="Pfam" id="PF00144">
    <property type="entry name" value="Beta-lactamase"/>
    <property type="match status" value="1"/>
</dbReference>
<dbReference type="Proteomes" id="UP000244224">
    <property type="component" value="Unassembled WGS sequence"/>
</dbReference>
<dbReference type="InterPro" id="IPR012338">
    <property type="entry name" value="Beta-lactam/transpept-like"/>
</dbReference>
<dbReference type="EMBL" id="QBKP01000010">
    <property type="protein sequence ID" value="PTX48145.1"/>
    <property type="molecule type" value="Genomic_DNA"/>
</dbReference>
<dbReference type="InterPro" id="IPR001466">
    <property type="entry name" value="Beta-lactam-related"/>
</dbReference>
<dbReference type="Gene3D" id="3.40.710.10">
    <property type="entry name" value="DD-peptidase/beta-lactamase superfamily"/>
    <property type="match status" value="1"/>
</dbReference>
<dbReference type="SUPFAM" id="SSF56601">
    <property type="entry name" value="beta-lactamase/transpeptidase-like"/>
    <property type="match status" value="1"/>
</dbReference>
<dbReference type="PANTHER" id="PTHR43283">
    <property type="entry name" value="BETA-LACTAMASE-RELATED"/>
    <property type="match status" value="1"/>
</dbReference>
<sequence>MTPPRRIFTHRITDHGSDSPSVAGSEIFPYWSFTKTALAICALRMVEQGLLSLDMPLAGHDFSLRQLLNHTSGLPDYGALPAYREAVARNEEPWPATRLLEVAMAQGRLFGPGAGWAYSNVGYLLVRDLTEQASGQSFAQNIKLLICDPLGLGSIALASSRQQFGRVLWGGAQSYHPGWVYHGCLTGTAADAARLLHGLFAGRLLGPEMLAQMCQCQPLGGALPGRPWTECGYGLGVMSGSWGAAGRVIGHTGGGPFSVNAVYHFPDMDQPLTVASFTDGQEEGIAEHAAAARAHPA</sequence>
<proteinExistence type="predicted"/>
<dbReference type="AlphaFoldDB" id="A0A2T6AWF5"/>
<keyword evidence="1" id="KW-0378">Hydrolase</keyword>
<accession>A0A2T6AWF5</accession>
<dbReference type="OrthoDB" id="9814204at2"/>